<evidence type="ECO:0000256" key="2">
    <source>
        <dbReference type="ARBA" id="ARBA00022676"/>
    </source>
</evidence>
<comment type="similarity">
    <text evidence="1">Belongs to the glycosyltransferase 2 family.</text>
</comment>
<dbReference type="EMBL" id="CP007128">
    <property type="protein sequence ID" value="AHG88400.1"/>
    <property type="molecule type" value="Genomic_DNA"/>
</dbReference>
<dbReference type="InterPro" id="IPR001173">
    <property type="entry name" value="Glyco_trans_2-like"/>
</dbReference>
<dbReference type="HOGENOM" id="CLU_025996_19_6_0"/>
<dbReference type="SUPFAM" id="SSF53448">
    <property type="entry name" value="Nucleotide-diphospho-sugar transferases"/>
    <property type="match status" value="1"/>
</dbReference>
<evidence type="ECO:0000313" key="5">
    <source>
        <dbReference type="EMBL" id="AHG88400.1"/>
    </source>
</evidence>
<dbReference type="eggNOG" id="COG1216">
    <property type="taxonomic scope" value="Bacteria"/>
</dbReference>
<dbReference type="OrthoDB" id="9809116at2"/>
<evidence type="ECO:0000256" key="3">
    <source>
        <dbReference type="ARBA" id="ARBA00022679"/>
    </source>
</evidence>
<dbReference type="KEGG" id="gba:J421_0863"/>
<dbReference type="GO" id="GO:0016757">
    <property type="term" value="F:glycosyltransferase activity"/>
    <property type="evidence" value="ECO:0007669"/>
    <property type="project" value="UniProtKB-KW"/>
</dbReference>
<dbReference type="AlphaFoldDB" id="W0RDK4"/>
<accession>W0RDK4</accession>
<evidence type="ECO:0000313" key="6">
    <source>
        <dbReference type="Proteomes" id="UP000019151"/>
    </source>
</evidence>
<reference evidence="5 6" key="1">
    <citation type="journal article" date="2014" name="Genome Announc.">
        <title>Genome Sequence and Methylome of Soil Bacterium Gemmatirosa kalamazoonensis KBS708T, a Member of the Rarely Cultivated Gemmatimonadetes Phylum.</title>
        <authorList>
            <person name="Debruyn J.M."/>
            <person name="Radosevich M."/>
            <person name="Wommack K.E."/>
            <person name="Polson S.W."/>
            <person name="Hauser L.J."/>
            <person name="Fawaz M.N."/>
            <person name="Korlach J."/>
            <person name="Tsai Y.C."/>
        </authorList>
    </citation>
    <scope>NUCLEOTIDE SEQUENCE [LARGE SCALE GENOMIC DNA]</scope>
    <source>
        <strain evidence="5 6">KBS708</strain>
    </source>
</reference>
<name>W0RDK4_9BACT</name>
<dbReference type="STRING" id="861299.J421_0863"/>
<dbReference type="PANTHER" id="PTHR43179">
    <property type="entry name" value="RHAMNOSYLTRANSFERASE WBBL"/>
    <property type="match status" value="1"/>
</dbReference>
<protein>
    <submittedName>
        <fullName evidence="5">Glycosyl transferase family 2</fullName>
    </submittedName>
</protein>
<dbReference type="PANTHER" id="PTHR43179:SF12">
    <property type="entry name" value="GALACTOFURANOSYLTRANSFERASE GLFT2"/>
    <property type="match status" value="1"/>
</dbReference>
<organism evidence="5 6">
    <name type="scientific">Gemmatirosa kalamazoonensis</name>
    <dbReference type="NCBI Taxonomy" id="861299"/>
    <lineage>
        <taxon>Bacteria</taxon>
        <taxon>Pseudomonadati</taxon>
        <taxon>Gemmatimonadota</taxon>
        <taxon>Gemmatimonadia</taxon>
        <taxon>Gemmatimonadales</taxon>
        <taxon>Gemmatimonadaceae</taxon>
        <taxon>Gemmatirosa</taxon>
    </lineage>
</organism>
<dbReference type="Proteomes" id="UP000019151">
    <property type="component" value="Chromosome"/>
</dbReference>
<keyword evidence="6" id="KW-1185">Reference proteome</keyword>
<keyword evidence="3 5" id="KW-0808">Transferase</keyword>
<dbReference type="Gene3D" id="3.90.550.10">
    <property type="entry name" value="Spore Coat Polysaccharide Biosynthesis Protein SpsA, Chain A"/>
    <property type="match status" value="1"/>
</dbReference>
<dbReference type="InParanoid" id="W0RDK4"/>
<proteinExistence type="inferred from homology"/>
<feature type="domain" description="Glycosyltransferase 2-like" evidence="4">
    <location>
        <begin position="16"/>
        <end position="130"/>
    </location>
</feature>
<sequence>MPSTPHAAPRELTFAVIVPTYRRPAQLARCLRALEAQRFPRDRFEVVVVVDGEGEPPEGCGPARVIRQANAGPGAARNRGAAATSADFLAFVDDDCVPDPGWLAALAERAAADPECGVGGAVVNALDANPYAAASQLIVDLAYAHHNVDPARATFFASNNLAFPAAAFRALGGFDAAFRTASEDRDLCARWLESGRRLTFVPEATVAHMHDLTLGGFARQHFAYGRGAWRFHAESRRRGRGRLARDLAFHRGFLAAARRRLHHAPPSRRVTLAALLALWQGANALGFAYEALRDRAARPLARRVRPAVAG</sequence>
<dbReference type="RefSeq" id="WP_025409940.1">
    <property type="nucleotide sequence ID" value="NZ_CP007128.1"/>
</dbReference>
<evidence type="ECO:0000259" key="4">
    <source>
        <dbReference type="Pfam" id="PF00535"/>
    </source>
</evidence>
<dbReference type="Pfam" id="PF00535">
    <property type="entry name" value="Glycos_transf_2"/>
    <property type="match status" value="1"/>
</dbReference>
<gene>
    <name evidence="5" type="ORF">J421_0863</name>
</gene>
<evidence type="ECO:0000256" key="1">
    <source>
        <dbReference type="ARBA" id="ARBA00006739"/>
    </source>
</evidence>
<keyword evidence="2" id="KW-0328">Glycosyltransferase</keyword>
<dbReference type="InterPro" id="IPR029044">
    <property type="entry name" value="Nucleotide-diphossugar_trans"/>
</dbReference>